<name>A0A9N7R419_STRHE</name>
<feature type="domain" description="Ubiquitin-like protease family profile" evidence="4">
    <location>
        <begin position="421"/>
        <end position="479"/>
    </location>
</feature>
<evidence type="ECO:0000313" key="6">
    <source>
        <dbReference type="Proteomes" id="UP001153555"/>
    </source>
</evidence>
<protein>
    <recommendedName>
        <fullName evidence="4">Ubiquitin-like protease family profile domain-containing protein</fullName>
    </recommendedName>
</protein>
<reference evidence="5" key="1">
    <citation type="submission" date="2019-12" db="EMBL/GenBank/DDBJ databases">
        <authorList>
            <person name="Scholes J."/>
        </authorList>
    </citation>
    <scope>NUCLEOTIDE SEQUENCE</scope>
</reference>
<comment type="caution">
    <text evidence="5">The sequence shown here is derived from an EMBL/GenBank/DDBJ whole genome shotgun (WGS) entry which is preliminary data.</text>
</comment>
<dbReference type="GO" id="GO:0008234">
    <property type="term" value="F:cysteine-type peptidase activity"/>
    <property type="evidence" value="ECO:0007669"/>
    <property type="project" value="InterPro"/>
</dbReference>
<organism evidence="5 6">
    <name type="scientific">Striga hermonthica</name>
    <name type="common">Purple witchweed</name>
    <name type="synonym">Buchnera hermonthica</name>
    <dbReference type="NCBI Taxonomy" id="68872"/>
    <lineage>
        <taxon>Eukaryota</taxon>
        <taxon>Viridiplantae</taxon>
        <taxon>Streptophyta</taxon>
        <taxon>Embryophyta</taxon>
        <taxon>Tracheophyta</taxon>
        <taxon>Spermatophyta</taxon>
        <taxon>Magnoliopsida</taxon>
        <taxon>eudicotyledons</taxon>
        <taxon>Gunneridae</taxon>
        <taxon>Pentapetalae</taxon>
        <taxon>asterids</taxon>
        <taxon>lamiids</taxon>
        <taxon>Lamiales</taxon>
        <taxon>Orobanchaceae</taxon>
        <taxon>Buchnereae</taxon>
        <taxon>Striga</taxon>
    </lineage>
</organism>
<proteinExistence type="predicted"/>
<dbReference type="InterPro" id="IPR003653">
    <property type="entry name" value="Peptidase_C48_C"/>
</dbReference>
<evidence type="ECO:0000313" key="5">
    <source>
        <dbReference type="EMBL" id="CAA0809827.1"/>
    </source>
</evidence>
<dbReference type="OrthoDB" id="1305350at2759"/>
<keyword evidence="2" id="KW-0378">Hydrolase</keyword>
<dbReference type="Gene3D" id="3.40.395.10">
    <property type="entry name" value="Adenoviral Proteinase, Chain A"/>
    <property type="match status" value="1"/>
</dbReference>
<evidence type="ECO:0000256" key="2">
    <source>
        <dbReference type="ARBA" id="ARBA00022801"/>
    </source>
</evidence>
<dbReference type="PANTHER" id="PTHR33022">
    <property type="entry name" value="DUF1985 DOMAIN-CONTAINING PROTEIN"/>
    <property type="match status" value="1"/>
</dbReference>
<gene>
    <name evidence="5" type="ORF">SHERM_11738</name>
</gene>
<dbReference type="PANTHER" id="PTHR33022:SF26">
    <property type="entry name" value="UBIQUITIN-LIKE PROTEASE FAMILY PROFILE DOMAIN-CONTAINING PROTEIN"/>
    <property type="match status" value="1"/>
</dbReference>
<dbReference type="Proteomes" id="UP001153555">
    <property type="component" value="Unassembled WGS sequence"/>
</dbReference>
<dbReference type="EMBL" id="CACSLK010004199">
    <property type="protein sequence ID" value="CAA0809827.1"/>
    <property type="molecule type" value="Genomic_DNA"/>
</dbReference>
<keyword evidence="6" id="KW-1185">Reference proteome</keyword>
<sequence length="511" mass="58288">MLKWKCDNSFDRGFLVRKFFSLHHDQFSNIVPTVEEIERLHLDKFFNKNNEFIRHGDLRHNASFATSTSNNFDEQIRNLVSGQLQLQADCNSLKLLFHNFSAKVFEEFKVVHSTLKELRGMMDNNVNVDDDHFKEFHTDMFQSGAQENVTQIPIPDCDDGLIVSQSAEVDVQDSDEEDVVFIDKVHGSDDVTNFVKNVLEDANVLKVQGLADVQMTETNVDEEPNVDKGLQIGQHFDDLVVQDTIEKDKSKAAPSSSKRTTRSSATEMCNLNNSNKNPCGAPSKPPKPFDGEKRVLHGSFPFDQLFWSGYNPITEGFHKWLTTGLFDSPKQTESGLVYYKKQSSQVKNGFDFNVAKIYEKSWFLLLDDCHKFLDSTIDADILKDVECYSVLLPTFLYLIGLHYKREELFTGNGKYVGKQRTDPLEVVFIDNLPPQEHGDCGVFMIAFAEVFMKGKNIPSSIDAEFLRNRYAYLLYEHGCKKLAEGYESEDQSPGVMPPDLKKEVHGCWQTM</sequence>
<keyword evidence="1" id="KW-0645">Protease</keyword>
<accession>A0A9N7R419</accession>
<feature type="compositionally biased region" description="Low complexity" evidence="3">
    <location>
        <begin position="252"/>
        <end position="265"/>
    </location>
</feature>
<evidence type="ECO:0000256" key="3">
    <source>
        <dbReference type="SAM" id="MobiDB-lite"/>
    </source>
</evidence>
<evidence type="ECO:0000259" key="4">
    <source>
        <dbReference type="Pfam" id="PF02902"/>
    </source>
</evidence>
<evidence type="ECO:0000256" key="1">
    <source>
        <dbReference type="ARBA" id="ARBA00022670"/>
    </source>
</evidence>
<dbReference type="GO" id="GO:0006508">
    <property type="term" value="P:proteolysis"/>
    <property type="evidence" value="ECO:0007669"/>
    <property type="project" value="UniProtKB-KW"/>
</dbReference>
<dbReference type="Pfam" id="PF02902">
    <property type="entry name" value="Peptidase_C48"/>
    <property type="match status" value="1"/>
</dbReference>
<dbReference type="AlphaFoldDB" id="A0A9N7R419"/>
<feature type="region of interest" description="Disordered" evidence="3">
    <location>
        <begin position="246"/>
        <end position="265"/>
    </location>
</feature>